<dbReference type="FunFam" id="2.120.10.100:FF:000001">
    <property type="entry name" value="Soluble calcium-activated nucleotidase 1"/>
    <property type="match status" value="1"/>
</dbReference>
<evidence type="ECO:0000313" key="10">
    <source>
        <dbReference type="WBParaSite" id="GPLIN_000616900"/>
    </source>
</evidence>
<dbReference type="GO" id="GO:0005509">
    <property type="term" value="F:calcium ion binding"/>
    <property type="evidence" value="ECO:0007669"/>
    <property type="project" value="InterPro"/>
</dbReference>
<feature type="binding site" evidence="6">
    <location>
        <position position="246"/>
    </location>
    <ligand>
        <name>Ca(2+)</name>
        <dbReference type="ChEBI" id="CHEBI:29108"/>
    </ligand>
</feature>
<keyword evidence="8" id="KW-0812">Transmembrane</keyword>
<keyword evidence="8" id="KW-0472">Membrane</keyword>
<keyword evidence="8" id="KW-1133">Transmembrane helix</keyword>
<reference evidence="10" key="2">
    <citation type="submission" date="2016-06" db="UniProtKB">
        <authorList>
            <consortium name="WormBaseParasite"/>
        </authorList>
    </citation>
    <scope>IDENTIFICATION</scope>
</reference>
<evidence type="ECO:0000256" key="8">
    <source>
        <dbReference type="SAM" id="Phobius"/>
    </source>
</evidence>
<feature type="compositionally biased region" description="Basic and acidic residues" evidence="7">
    <location>
        <begin position="41"/>
        <end position="54"/>
    </location>
</feature>
<evidence type="ECO:0000256" key="7">
    <source>
        <dbReference type="SAM" id="MobiDB-lite"/>
    </source>
</evidence>
<dbReference type="GO" id="GO:0030166">
    <property type="term" value="P:proteoglycan biosynthetic process"/>
    <property type="evidence" value="ECO:0007669"/>
    <property type="project" value="TreeGrafter"/>
</dbReference>
<dbReference type="GO" id="GO:0004382">
    <property type="term" value="F:GDP phosphatase activity"/>
    <property type="evidence" value="ECO:0007669"/>
    <property type="project" value="TreeGrafter"/>
</dbReference>
<keyword evidence="3" id="KW-0378">Hydrolase</keyword>
<dbReference type="Pfam" id="PF06079">
    <property type="entry name" value="Apyrase"/>
    <property type="match status" value="1"/>
</dbReference>
<feature type="binding site" evidence="6">
    <location>
        <position position="199"/>
    </location>
    <ligand>
        <name>Ca(2+)</name>
        <dbReference type="ChEBI" id="CHEBI:29108"/>
    </ligand>
</feature>
<sequence length="443" mass="49964">MTSVVSSFCAALLMKILQKKGHVERIRDMSSIRSTVNNGRPNEEGDAKRAKAKSVDMTHPRHSNVLVGSTLAIWSLIFLLLAAFVSLQYYLPKAASSCLCPDGEFVGLTAEGRYNDSSFGKPQTLPDGRVQYELAVVSDLDQDSKVKGQDEWHSFLCRGRLFFNPDGHSVKVEWFDTAAAKHNLSSELSSGGRAMELSDLCVYDGHLLTVDDRTGVVYRMDDFKKMVPWVLLNDGPGNTIKGFKGEWMTVRDKMLYVGGLGKEWTTQAGDYKNNHPMYVKVITPNGEVSHVDWTDHYKALRRRVDIEWPGYMIHESGQWSDVHQKWFFLPRRASKLKYNDVDDEHMGKNWLLTADADFSNIDFREIGVIRDGFRGFSAFQFLPNTADDIIVALKSEERDSKAVASYLFIYRLSTNQVLLDDERVGPGSLSSHCDGMFPMALTN</sequence>
<reference evidence="9" key="1">
    <citation type="submission" date="2014-05" db="EMBL/GenBank/DDBJ databases">
        <title>The genome and life-stage specific transcriptomes of Globodera pallida elucidate key aspects of plant parasitism by a cyst nematode.</title>
        <authorList>
            <person name="Cotton J.A."/>
            <person name="Lilley C.J."/>
            <person name="Jones L.M."/>
            <person name="Kikuchi T."/>
            <person name="Reid A.J."/>
            <person name="Thorpe P."/>
            <person name="Tsai I.J."/>
            <person name="Beasley H."/>
            <person name="Blok V."/>
            <person name="Cock P.J.A."/>
            <person name="Van den Akker S.E."/>
            <person name="Holroyd N."/>
            <person name="Hunt M."/>
            <person name="Mantelin S."/>
            <person name="Naghra H."/>
            <person name="Pain A."/>
            <person name="Palomares-Rius J.E."/>
            <person name="Zarowiecki M."/>
            <person name="Berriman M."/>
            <person name="Jones J.T."/>
            <person name="Urwin P.E."/>
        </authorList>
    </citation>
    <scope>NUCLEOTIDE SEQUENCE [LARGE SCALE GENOMIC DNA]</scope>
    <source>
        <strain evidence="9">Lindley</strain>
    </source>
</reference>
<evidence type="ECO:0000256" key="3">
    <source>
        <dbReference type="ARBA" id="ARBA00022801"/>
    </source>
</evidence>
<feature type="binding site" evidence="6">
    <location>
        <position position="315"/>
    </location>
    <ligand>
        <name>Ca(2+)</name>
        <dbReference type="ChEBI" id="CHEBI:29108"/>
    </ligand>
</feature>
<keyword evidence="9" id="KW-1185">Reference proteome</keyword>
<feature type="transmembrane region" description="Helical" evidence="8">
    <location>
        <begin position="65"/>
        <end position="91"/>
    </location>
</feature>
<dbReference type="SUPFAM" id="SSF101887">
    <property type="entry name" value="Apyrase"/>
    <property type="match status" value="1"/>
</dbReference>
<dbReference type="AlphaFoldDB" id="A0A183BZX7"/>
<feature type="region of interest" description="Disordered" evidence="7">
    <location>
        <begin position="34"/>
        <end position="54"/>
    </location>
</feature>
<keyword evidence="2 6" id="KW-0479">Metal-binding</keyword>
<keyword evidence="4 6" id="KW-0106">Calcium</keyword>
<evidence type="ECO:0000256" key="1">
    <source>
        <dbReference type="ARBA" id="ARBA00001913"/>
    </source>
</evidence>
<dbReference type="InterPro" id="IPR009283">
    <property type="entry name" value="Apyrase"/>
</dbReference>
<dbReference type="Gene3D" id="2.120.10.100">
    <property type="entry name" value="Apyrase"/>
    <property type="match status" value="1"/>
</dbReference>
<feature type="binding site" evidence="6">
    <location>
        <position position="198"/>
    </location>
    <ligand>
        <name>Ca(2+)</name>
        <dbReference type="ChEBI" id="CHEBI:29108"/>
    </ligand>
</feature>
<protein>
    <submittedName>
        <fullName evidence="10">Calcium activated nucleotidase 1a</fullName>
    </submittedName>
</protein>
<dbReference type="Proteomes" id="UP000050741">
    <property type="component" value="Unassembled WGS sequence"/>
</dbReference>
<proteinExistence type="inferred from homology"/>
<evidence type="ECO:0000256" key="5">
    <source>
        <dbReference type="ARBA" id="ARBA00025738"/>
    </source>
</evidence>
<comment type="similarity">
    <text evidence="5">Belongs to the apyrase family.</text>
</comment>
<accession>A0A183BZX7</accession>
<evidence type="ECO:0000256" key="4">
    <source>
        <dbReference type="ARBA" id="ARBA00022837"/>
    </source>
</evidence>
<evidence type="ECO:0000256" key="6">
    <source>
        <dbReference type="PIRSR" id="PIRSR609283-1"/>
    </source>
</evidence>
<dbReference type="PANTHER" id="PTHR13023">
    <property type="entry name" value="APYRASE"/>
    <property type="match status" value="1"/>
</dbReference>
<dbReference type="WBParaSite" id="GPLIN_000616900">
    <property type="protein sequence ID" value="GPLIN_000616900"/>
    <property type="gene ID" value="GPLIN_000616900"/>
</dbReference>
<evidence type="ECO:0000256" key="2">
    <source>
        <dbReference type="ARBA" id="ARBA00022723"/>
    </source>
</evidence>
<dbReference type="GO" id="GO:0045134">
    <property type="term" value="F:UDP phosphatase activity"/>
    <property type="evidence" value="ECO:0007669"/>
    <property type="project" value="TreeGrafter"/>
</dbReference>
<comment type="cofactor">
    <cofactor evidence="1 6">
        <name>Ca(2+)</name>
        <dbReference type="ChEBI" id="CHEBI:29108"/>
    </cofactor>
</comment>
<organism evidence="9 10">
    <name type="scientific">Globodera pallida</name>
    <name type="common">Potato cyst nematode worm</name>
    <name type="synonym">Heterodera pallida</name>
    <dbReference type="NCBI Taxonomy" id="36090"/>
    <lineage>
        <taxon>Eukaryota</taxon>
        <taxon>Metazoa</taxon>
        <taxon>Ecdysozoa</taxon>
        <taxon>Nematoda</taxon>
        <taxon>Chromadorea</taxon>
        <taxon>Rhabditida</taxon>
        <taxon>Tylenchina</taxon>
        <taxon>Tylenchomorpha</taxon>
        <taxon>Tylenchoidea</taxon>
        <taxon>Heteroderidae</taxon>
        <taxon>Heteroderinae</taxon>
        <taxon>Globodera</taxon>
    </lineage>
</organism>
<evidence type="ECO:0000313" key="9">
    <source>
        <dbReference type="Proteomes" id="UP000050741"/>
    </source>
</evidence>
<feature type="binding site" evidence="6">
    <location>
        <position position="377"/>
    </location>
    <ligand>
        <name>Ca(2+)</name>
        <dbReference type="ChEBI" id="CHEBI:29108"/>
    </ligand>
</feature>
<dbReference type="InterPro" id="IPR036258">
    <property type="entry name" value="Apyrase_sf"/>
</dbReference>
<dbReference type="PANTHER" id="PTHR13023:SF3">
    <property type="entry name" value="SOLUBLE CALCIUM-ACTIVATED NUCLEOTIDASE 1"/>
    <property type="match status" value="1"/>
</dbReference>
<name>A0A183BZX7_GLOPA</name>